<keyword evidence="2" id="KW-1185">Reference proteome</keyword>
<comment type="caution">
    <text evidence="1">The sequence shown here is derived from an EMBL/GenBank/DDBJ whole genome shotgun (WGS) entry which is preliminary data.</text>
</comment>
<gene>
    <name evidence="1" type="ORF">C5O25_10415</name>
</gene>
<protein>
    <submittedName>
        <fullName evidence="1">Uncharacterized protein</fullName>
    </submittedName>
</protein>
<sequence length="121" mass="13254">MSIARYMEIEIPVSRIQVNNRLIDAVTVEVIRTDSLGLWIEVGRTQAGYHYSVTYAVPTGGGCGGVHVNSPRAKDKTEALLGGLREAAGSYWITRHDGAAARIEAAVREVENYKATQLTFF</sequence>
<evidence type="ECO:0000313" key="2">
    <source>
        <dbReference type="Proteomes" id="UP000244925"/>
    </source>
</evidence>
<evidence type="ECO:0000313" key="1">
    <source>
        <dbReference type="EMBL" id="PWB06420.1"/>
    </source>
</evidence>
<dbReference type="EMBL" id="PUBV01000025">
    <property type="protein sequence ID" value="PWB06420.1"/>
    <property type="molecule type" value="Genomic_DNA"/>
</dbReference>
<accession>A0A2V1IRN3</accession>
<dbReference type="Proteomes" id="UP000244925">
    <property type="component" value="Unassembled WGS sequence"/>
</dbReference>
<organism evidence="1 2">
    <name type="scientific">Paramuribaculum intestinale</name>
    <dbReference type="NCBI Taxonomy" id="2094151"/>
    <lineage>
        <taxon>Bacteria</taxon>
        <taxon>Pseudomonadati</taxon>
        <taxon>Bacteroidota</taxon>
        <taxon>Bacteroidia</taxon>
        <taxon>Bacteroidales</taxon>
        <taxon>Muribaculaceae</taxon>
        <taxon>Paramuribaculum</taxon>
    </lineage>
</organism>
<dbReference type="AlphaFoldDB" id="A0A2V1IRN3"/>
<proteinExistence type="predicted"/>
<dbReference type="RefSeq" id="WP_107036681.1">
    <property type="nucleotide sequence ID" value="NZ_CAOONL010000039.1"/>
</dbReference>
<reference evidence="2" key="1">
    <citation type="submission" date="2018-02" db="EMBL/GenBank/DDBJ databases">
        <authorList>
            <person name="Clavel T."/>
            <person name="Strowig T."/>
        </authorList>
    </citation>
    <scope>NUCLEOTIDE SEQUENCE [LARGE SCALE GENOMIC DNA]</scope>
    <source>
        <strain evidence="2">DSM 100764</strain>
    </source>
</reference>
<name>A0A2V1IRN3_9BACT</name>